<dbReference type="InterPro" id="IPR050416">
    <property type="entry name" value="FAD-linked_Oxidoreductase"/>
</dbReference>
<gene>
    <name evidence="6" type="ORF">K444DRAFT_511605</name>
</gene>
<dbReference type="Gene3D" id="3.30.465.10">
    <property type="match status" value="1"/>
</dbReference>
<dbReference type="Proteomes" id="UP000235371">
    <property type="component" value="Unassembled WGS sequence"/>
</dbReference>
<dbReference type="InParanoid" id="A0A2J6TRA8"/>
<evidence type="ECO:0000256" key="3">
    <source>
        <dbReference type="ARBA" id="ARBA00022630"/>
    </source>
</evidence>
<sequence length="51" mass="5359">WITGGGHGMLSPVFGLGVDNMQQFHGVLPNGTSVTANRCKNPDVFFALRGG</sequence>
<feature type="non-terminal residue" evidence="6">
    <location>
        <position position="51"/>
    </location>
</feature>
<evidence type="ECO:0000313" key="7">
    <source>
        <dbReference type="Proteomes" id="UP000235371"/>
    </source>
</evidence>
<dbReference type="GeneID" id="36581548"/>
<keyword evidence="4" id="KW-0274">FAD</keyword>
<dbReference type="EMBL" id="KZ613746">
    <property type="protein sequence ID" value="PMD65556.1"/>
    <property type="molecule type" value="Genomic_DNA"/>
</dbReference>
<dbReference type="SUPFAM" id="SSF56176">
    <property type="entry name" value="FAD-binding/transporter-associated domain-like"/>
    <property type="match status" value="1"/>
</dbReference>
<protein>
    <recommendedName>
        <fullName evidence="8">FAD-binding oxidoreductase</fullName>
    </recommendedName>
</protein>
<dbReference type="GO" id="GO:0016491">
    <property type="term" value="F:oxidoreductase activity"/>
    <property type="evidence" value="ECO:0007669"/>
    <property type="project" value="UniProtKB-KW"/>
</dbReference>
<dbReference type="STRING" id="1095630.A0A2J6TRA8"/>
<evidence type="ECO:0000313" key="6">
    <source>
        <dbReference type="EMBL" id="PMD65556.1"/>
    </source>
</evidence>
<feature type="non-terminal residue" evidence="6">
    <location>
        <position position="1"/>
    </location>
</feature>
<keyword evidence="5" id="KW-0560">Oxidoreductase</keyword>
<dbReference type="RefSeq" id="XP_024742460.1">
    <property type="nucleotide sequence ID" value="XM_024873468.1"/>
</dbReference>
<comment type="similarity">
    <text evidence="2">Belongs to the oxygen-dependent FAD-linked oxidoreductase family.</text>
</comment>
<keyword evidence="7" id="KW-1185">Reference proteome</keyword>
<dbReference type="InterPro" id="IPR016169">
    <property type="entry name" value="FAD-bd_PCMH_sub2"/>
</dbReference>
<comment type="cofactor">
    <cofactor evidence="1">
        <name>FAD</name>
        <dbReference type="ChEBI" id="CHEBI:57692"/>
    </cofactor>
</comment>
<evidence type="ECO:0000256" key="1">
    <source>
        <dbReference type="ARBA" id="ARBA00001974"/>
    </source>
</evidence>
<organism evidence="6 7">
    <name type="scientific">Hyaloscypha bicolor E</name>
    <dbReference type="NCBI Taxonomy" id="1095630"/>
    <lineage>
        <taxon>Eukaryota</taxon>
        <taxon>Fungi</taxon>
        <taxon>Dikarya</taxon>
        <taxon>Ascomycota</taxon>
        <taxon>Pezizomycotina</taxon>
        <taxon>Leotiomycetes</taxon>
        <taxon>Helotiales</taxon>
        <taxon>Hyaloscyphaceae</taxon>
        <taxon>Hyaloscypha</taxon>
        <taxon>Hyaloscypha bicolor</taxon>
    </lineage>
</organism>
<evidence type="ECO:0000256" key="5">
    <source>
        <dbReference type="ARBA" id="ARBA00023002"/>
    </source>
</evidence>
<evidence type="ECO:0008006" key="8">
    <source>
        <dbReference type="Google" id="ProtNLM"/>
    </source>
</evidence>
<keyword evidence="3" id="KW-0285">Flavoprotein</keyword>
<evidence type="ECO:0000256" key="2">
    <source>
        <dbReference type="ARBA" id="ARBA00005466"/>
    </source>
</evidence>
<accession>A0A2J6TRA8</accession>
<dbReference type="PANTHER" id="PTHR42973">
    <property type="entry name" value="BINDING OXIDOREDUCTASE, PUTATIVE (AFU_ORTHOLOGUE AFUA_1G17690)-RELATED"/>
    <property type="match status" value="1"/>
</dbReference>
<dbReference type="PANTHER" id="PTHR42973:SF39">
    <property type="entry name" value="FAD-BINDING PCMH-TYPE DOMAIN-CONTAINING PROTEIN"/>
    <property type="match status" value="1"/>
</dbReference>
<dbReference type="AlphaFoldDB" id="A0A2J6TRA8"/>
<name>A0A2J6TRA8_9HELO</name>
<dbReference type="InterPro" id="IPR036318">
    <property type="entry name" value="FAD-bd_PCMH-like_sf"/>
</dbReference>
<dbReference type="GO" id="GO:0050660">
    <property type="term" value="F:flavin adenine dinucleotide binding"/>
    <property type="evidence" value="ECO:0007669"/>
    <property type="project" value="InterPro"/>
</dbReference>
<evidence type="ECO:0000256" key="4">
    <source>
        <dbReference type="ARBA" id="ARBA00022827"/>
    </source>
</evidence>
<dbReference type="OrthoDB" id="9983560at2759"/>
<proteinExistence type="inferred from homology"/>
<reference evidence="6 7" key="1">
    <citation type="submission" date="2016-04" db="EMBL/GenBank/DDBJ databases">
        <title>A degradative enzymes factory behind the ericoid mycorrhizal symbiosis.</title>
        <authorList>
            <consortium name="DOE Joint Genome Institute"/>
            <person name="Martino E."/>
            <person name="Morin E."/>
            <person name="Grelet G."/>
            <person name="Kuo A."/>
            <person name="Kohler A."/>
            <person name="Daghino S."/>
            <person name="Barry K."/>
            <person name="Choi C."/>
            <person name="Cichocki N."/>
            <person name="Clum A."/>
            <person name="Copeland A."/>
            <person name="Hainaut M."/>
            <person name="Haridas S."/>
            <person name="Labutti K."/>
            <person name="Lindquist E."/>
            <person name="Lipzen A."/>
            <person name="Khouja H.-R."/>
            <person name="Murat C."/>
            <person name="Ohm R."/>
            <person name="Olson A."/>
            <person name="Spatafora J."/>
            <person name="Veneault-Fourrey C."/>
            <person name="Henrissat B."/>
            <person name="Grigoriev I."/>
            <person name="Martin F."/>
            <person name="Perotto S."/>
        </authorList>
    </citation>
    <scope>NUCLEOTIDE SEQUENCE [LARGE SCALE GENOMIC DNA]</scope>
    <source>
        <strain evidence="6 7">E</strain>
    </source>
</reference>